<feature type="compositionally biased region" description="Polar residues" evidence="7">
    <location>
        <begin position="860"/>
        <end position="872"/>
    </location>
</feature>
<feature type="compositionally biased region" description="Basic and acidic residues" evidence="7">
    <location>
        <begin position="413"/>
        <end position="426"/>
    </location>
</feature>
<dbReference type="PANTHER" id="PTHR47797:SF3">
    <property type="entry name" value="CYTOCHROME B561 DOMAIN-CONTAINING PROTEIN"/>
    <property type="match status" value="1"/>
</dbReference>
<keyword evidence="5 8" id="KW-1133">Transmembrane helix</keyword>
<feature type="compositionally biased region" description="Basic and acidic residues" evidence="7">
    <location>
        <begin position="245"/>
        <end position="264"/>
    </location>
</feature>
<feature type="region of interest" description="Disordered" evidence="7">
    <location>
        <begin position="231"/>
        <end position="267"/>
    </location>
</feature>
<feature type="transmembrane region" description="Helical" evidence="8">
    <location>
        <begin position="177"/>
        <end position="194"/>
    </location>
</feature>
<keyword evidence="2" id="KW-0813">Transport</keyword>
<accession>A0A9P8W651</accession>
<name>A0A9P8W651_9HYPO</name>
<dbReference type="Gene3D" id="1.20.120.1770">
    <property type="match status" value="1"/>
</dbReference>
<feature type="region of interest" description="Disordered" evidence="7">
    <location>
        <begin position="520"/>
        <end position="611"/>
    </location>
</feature>
<feature type="compositionally biased region" description="Basic and acidic residues" evidence="7">
    <location>
        <begin position="738"/>
        <end position="765"/>
    </location>
</feature>
<feature type="compositionally biased region" description="Polar residues" evidence="7">
    <location>
        <begin position="533"/>
        <end position="542"/>
    </location>
</feature>
<feature type="compositionally biased region" description="Basic and acidic residues" evidence="7">
    <location>
        <begin position="783"/>
        <end position="800"/>
    </location>
</feature>
<evidence type="ECO:0000313" key="10">
    <source>
        <dbReference type="EMBL" id="KAH6890538.1"/>
    </source>
</evidence>
<evidence type="ECO:0000256" key="7">
    <source>
        <dbReference type="SAM" id="MobiDB-lite"/>
    </source>
</evidence>
<dbReference type="EMBL" id="JAGPYM010000009">
    <property type="protein sequence ID" value="KAH6890538.1"/>
    <property type="molecule type" value="Genomic_DNA"/>
</dbReference>
<feature type="compositionally biased region" description="Low complexity" evidence="7">
    <location>
        <begin position="548"/>
        <end position="570"/>
    </location>
</feature>
<evidence type="ECO:0000256" key="4">
    <source>
        <dbReference type="ARBA" id="ARBA00022982"/>
    </source>
</evidence>
<dbReference type="GO" id="GO:0016020">
    <property type="term" value="C:membrane"/>
    <property type="evidence" value="ECO:0007669"/>
    <property type="project" value="UniProtKB-SubCell"/>
</dbReference>
<feature type="compositionally biased region" description="Basic and acidic residues" evidence="7">
    <location>
        <begin position="363"/>
        <end position="373"/>
    </location>
</feature>
<dbReference type="CDD" id="cd08760">
    <property type="entry name" value="Cyt_b561_FRRS1_like"/>
    <property type="match status" value="1"/>
</dbReference>
<organism evidence="10 11">
    <name type="scientific">Thelonectria olida</name>
    <dbReference type="NCBI Taxonomy" id="1576542"/>
    <lineage>
        <taxon>Eukaryota</taxon>
        <taxon>Fungi</taxon>
        <taxon>Dikarya</taxon>
        <taxon>Ascomycota</taxon>
        <taxon>Pezizomycotina</taxon>
        <taxon>Sordariomycetes</taxon>
        <taxon>Hypocreomycetidae</taxon>
        <taxon>Hypocreales</taxon>
        <taxon>Nectriaceae</taxon>
        <taxon>Thelonectria</taxon>
    </lineage>
</organism>
<feature type="region of interest" description="Disordered" evidence="7">
    <location>
        <begin position="648"/>
        <end position="927"/>
    </location>
</feature>
<dbReference type="AlphaFoldDB" id="A0A9P8W651"/>
<comment type="caution">
    <text evidence="10">The sequence shown here is derived from an EMBL/GenBank/DDBJ whole genome shotgun (WGS) entry which is preliminary data.</text>
</comment>
<feature type="compositionally biased region" description="Basic and acidic residues" evidence="7">
    <location>
        <begin position="520"/>
        <end position="532"/>
    </location>
</feature>
<evidence type="ECO:0000256" key="1">
    <source>
        <dbReference type="ARBA" id="ARBA00004370"/>
    </source>
</evidence>
<protein>
    <recommendedName>
        <fullName evidence="9">Cytochrome b561 domain-containing protein</fullName>
    </recommendedName>
</protein>
<sequence>MAPTPAEELSAPGAVKYDSETMTVGDGTWDFNKNTFLLPNLQGLNFDTMRYNGMGNRFSTVTQYHSLIIAHAVMAAIIFLLLIPFSVMTARFYSNRPGWAVKYHAQINIFAGLMLLAVFLLGYFAVGPERSLSNPHHGIGVAIFVMFIVQMAGGRLVRHITKARSLRIMIHQWFGRAIALLGIAQVPLGLTLYGSPKYLFILYAVWMSFLFVLYFILSYQNEGRREFYMSGARSARTETTQTRTRVTESEYFASDHKTEHDGGGKGKWLGPLAAGAGLWALTRGRGKNRDRSRSRSRSPFTDDRSRGPEVIPSRRGSSRRGSSTYLTDKYSELPPPKKSGGGGGFMKILGALGAAKLVSGLMSKKEERRHDEEYSAISTETPRHDRSYRGDRSSYRGDQTETDFVSEVTATTRRTEPPRREPERTRTSLNPPPRINPTATFTRSDLGSRMSSEPPTTPRRATQPKRFSRRSFDESDYSSYVSPSRRPIEERKTGGASGGFLGGLGLGWFAKKLADRRAAKEEQRLRDEEDMRSGTSVTQSRFTGDGYPSPARRGSPIRRGGSRRGMPPRRQTGFPSDTVLSSQAMTESELSSRPPRGNYIPATEVSTLPPSTLPLSTIPPSTMPPSTMPASTMGGSSLPTNSMPTIIPVPMRSSHDSRSRHDMDPVSMPAMPPDPQGILAGRVGESEASEISPGARPQRTRQGRVPLTTAGLATESDLPLPEDRVRYSSPASLSVKLKMHDDRERNVTLRRLTEEEAAKARSRNDDETEVGSPTSNRRRRYRRDSSQQRRAESAAERRAEEEELLEPWSPPPPNPAFAKTRKTKDSAYYSGQPQQQQQLGGPAGSGLPPTTGLLPSATPNTPMGVQTISSIGSMGESHGTWSAASPSPPGPERPTPAGSAAADNRRRRRLERRRASESKPTGADMFD</sequence>
<evidence type="ECO:0000256" key="6">
    <source>
        <dbReference type="ARBA" id="ARBA00023136"/>
    </source>
</evidence>
<evidence type="ECO:0000256" key="2">
    <source>
        <dbReference type="ARBA" id="ARBA00022448"/>
    </source>
</evidence>
<proteinExistence type="predicted"/>
<dbReference type="SMART" id="SM00665">
    <property type="entry name" value="B561"/>
    <property type="match status" value="1"/>
</dbReference>
<feature type="transmembrane region" description="Helical" evidence="8">
    <location>
        <begin position="138"/>
        <end position="157"/>
    </location>
</feature>
<comment type="subcellular location">
    <subcellularLocation>
        <location evidence="1">Membrane</location>
    </subcellularLocation>
</comment>
<keyword evidence="6 8" id="KW-0472">Membrane</keyword>
<keyword evidence="11" id="KW-1185">Reference proteome</keyword>
<dbReference type="Proteomes" id="UP000777438">
    <property type="component" value="Unassembled WGS sequence"/>
</dbReference>
<evidence type="ECO:0000256" key="8">
    <source>
        <dbReference type="SAM" id="Phobius"/>
    </source>
</evidence>
<evidence type="ECO:0000256" key="5">
    <source>
        <dbReference type="ARBA" id="ARBA00022989"/>
    </source>
</evidence>
<feature type="region of interest" description="Disordered" evidence="7">
    <location>
        <begin position="363"/>
        <end position="501"/>
    </location>
</feature>
<feature type="compositionally biased region" description="Basic and acidic residues" evidence="7">
    <location>
        <begin position="653"/>
        <end position="664"/>
    </location>
</feature>
<dbReference type="InterPro" id="IPR006593">
    <property type="entry name" value="Cyt_b561/ferric_Rdtase_TM"/>
</dbReference>
<evidence type="ECO:0000256" key="3">
    <source>
        <dbReference type="ARBA" id="ARBA00022692"/>
    </source>
</evidence>
<keyword evidence="3 8" id="KW-0812">Transmembrane</keyword>
<evidence type="ECO:0000259" key="9">
    <source>
        <dbReference type="SMART" id="SM00665"/>
    </source>
</evidence>
<feature type="region of interest" description="Disordered" evidence="7">
    <location>
        <begin position="284"/>
        <end position="344"/>
    </location>
</feature>
<feature type="transmembrane region" description="Helical" evidence="8">
    <location>
        <begin position="64"/>
        <end position="87"/>
    </location>
</feature>
<dbReference type="PANTHER" id="PTHR47797">
    <property type="entry name" value="DEHYDROGENASE, PUTATIVE (AFU_ORTHOLOGUE AFUA_8G05805)-RELATED"/>
    <property type="match status" value="1"/>
</dbReference>
<feature type="compositionally biased region" description="Polar residues" evidence="7">
    <location>
        <begin position="437"/>
        <end position="454"/>
    </location>
</feature>
<feature type="compositionally biased region" description="Polar residues" evidence="7">
    <location>
        <begin position="573"/>
        <end position="591"/>
    </location>
</feature>
<dbReference type="OrthoDB" id="19261at2759"/>
<gene>
    <name evidence="10" type="ORF">B0T10DRAFT_548060</name>
</gene>
<feature type="domain" description="Cytochrome b561" evidence="9">
    <location>
        <begin position="70"/>
        <end position="190"/>
    </location>
</feature>
<reference evidence="10 11" key="1">
    <citation type="journal article" date="2021" name="Nat. Commun.">
        <title>Genetic determinants of endophytism in the Arabidopsis root mycobiome.</title>
        <authorList>
            <person name="Mesny F."/>
            <person name="Miyauchi S."/>
            <person name="Thiergart T."/>
            <person name="Pickel B."/>
            <person name="Atanasova L."/>
            <person name="Karlsson M."/>
            <person name="Huettel B."/>
            <person name="Barry K.W."/>
            <person name="Haridas S."/>
            <person name="Chen C."/>
            <person name="Bauer D."/>
            <person name="Andreopoulos W."/>
            <person name="Pangilinan J."/>
            <person name="LaButti K."/>
            <person name="Riley R."/>
            <person name="Lipzen A."/>
            <person name="Clum A."/>
            <person name="Drula E."/>
            <person name="Henrissat B."/>
            <person name="Kohler A."/>
            <person name="Grigoriev I.V."/>
            <person name="Martin F.M."/>
            <person name="Hacquard S."/>
        </authorList>
    </citation>
    <scope>NUCLEOTIDE SEQUENCE [LARGE SCALE GENOMIC DNA]</scope>
    <source>
        <strain evidence="10 11">MPI-CAGE-CH-0241</strain>
    </source>
</reference>
<feature type="compositionally biased region" description="Low complexity" evidence="7">
    <location>
        <begin position="830"/>
        <end position="859"/>
    </location>
</feature>
<keyword evidence="4" id="KW-0249">Electron transport</keyword>
<feature type="transmembrane region" description="Helical" evidence="8">
    <location>
        <begin position="107"/>
        <end position="126"/>
    </location>
</feature>
<feature type="compositionally biased region" description="Low complexity" evidence="7">
    <location>
        <begin position="313"/>
        <end position="323"/>
    </location>
</feature>
<feature type="transmembrane region" description="Helical" evidence="8">
    <location>
        <begin position="200"/>
        <end position="219"/>
    </location>
</feature>
<feature type="compositionally biased region" description="Basic and acidic residues" evidence="7">
    <location>
        <begin position="381"/>
        <end position="399"/>
    </location>
</feature>
<evidence type="ECO:0000313" key="11">
    <source>
        <dbReference type="Proteomes" id="UP000777438"/>
    </source>
</evidence>